<dbReference type="AlphaFoldDB" id="A0A523BJ49"/>
<dbReference type="InterPro" id="IPR036046">
    <property type="entry name" value="Acylphosphatase-like_dom_sf"/>
</dbReference>
<evidence type="ECO:0000256" key="3">
    <source>
        <dbReference type="RuleBase" id="RU004168"/>
    </source>
</evidence>
<dbReference type="PROSITE" id="PS00151">
    <property type="entry name" value="ACYLPHOSPHATASE_2"/>
    <property type="match status" value="1"/>
</dbReference>
<dbReference type="InterPro" id="IPR020456">
    <property type="entry name" value="Acylphosphatase"/>
</dbReference>
<evidence type="ECO:0000259" key="4">
    <source>
        <dbReference type="PROSITE" id="PS51160"/>
    </source>
</evidence>
<protein>
    <recommendedName>
        <fullName evidence="1 2">Acylphosphatase</fullName>
        <ecNumber evidence="1 2">3.6.1.7</ecNumber>
    </recommendedName>
</protein>
<proteinExistence type="inferred from homology"/>
<dbReference type="EMBL" id="QNVI01000002">
    <property type="protein sequence ID" value="TDA40560.1"/>
    <property type="molecule type" value="Genomic_DNA"/>
</dbReference>
<feature type="domain" description="Acylphosphatase-like" evidence="4">
    <location>
        <begin position="4"/>
        <end position="91"/>
    </location>
</feature>
<dbReference type="EMBL" id="RXIH01000032">
    <property type="protein sequence ID" value="RZN56018.1"/>
    <property type="molecule type" value="Genomic_DNA"/>
</dbReference>
<reference evidence="6 8" key="1">
    <citation type="journal article" date="2019" name="Nat. Microbiol.">
        <title>Expanding anaerobic alkane metabolism in the domain of Archaea.</title>
        <authorList>
            <person name="Wang Y."/>
            <person name="Wegener G."/>
            <person name="Hou J."/>
            <person name="Wang F."/>
            <person name="Xiao X."/>
        </authorList>
    </citation>
    <scope>NUCLEOTIDE SEQUENCE [LARGE SCALE GENOMIC DNA]</scope>
    <source>
        <strain evidence="6">WYZ-LMO11</strain>
    </source>
</reference>
<dbReference type="Pfam" id="PF00708">
    <property type="entry name" value="Acylphosphatase"/>
    <property type="match status" value="1"/>
</dbReference>
<sequence>MKIRAHVFISGKVQGVFFRAWTEEEAIKRGLNGWVRNLADGRVEAIFEGEKEAVEDMIRLCWIGPPGAKVRDVKVIYEEYKGEFQDFRIIYGLH</sequence>
<dbReference type="PROSITE" id="PS51160">
    <property type="entry name" value="ACYLPHOSPHATASE_3"/>
    <property type="match status" value="1"/>
</dbReference>
<dbReference type="PANTHER" id="PTHR47268">
    <property type="entry name" value="ACYLPHOSPHATASE"/>
    <property type="match status" value="1"/>
</dbReference>
<reference evidence="5 7" key="2">
    <citation type="journal article" date="2019" name="Nat. Microbiol.">
        <title>Wide diversity of methane and short-chain alkane metabolisms in uncultured archaea.</title>
        <authorList>
            <person name="Borrel G."/>
            <person name="Adam P.S."/>
            <person name="McKay L.J."/>
            <person name="Chen L.X."/>
            <person name="Sierra-Garcia I.N."/>
            <person name="Sieber C.M."/>
            <person name="Letourneur Q."/>
            <person name="Ghozlane A."/>
            <person name="Andersen G.L."/>
            <person name="Li W.J."/>
            <person name="Hallam S.J."/>
            <person name="Muyzer G."/>
            <person name="de Oliveira V.M."/>
            <person name="Inskeep W.P."/>
            <person name="Banfield J.F."/>
            <person name="Gribaldo S."/>
        </authorList>
    </citation>
    <scope>NUCLEOTIDE SEQUENCE [LARGE SCALE GENOMIC DNA]</scope>
    <source>
        <strain evidence="5">Verst-YHS</strain>
    </source>
</reference>
<dbReference type="PANTHER" id="PTHR47268:SF4">
    <property type="entry name" value="ACYLPHOSPHATASE"/>
    <property type="match status" value="1"/>
</dbReference>
<evidence type="ECO:0000313" key="6">
    <source>
        <dbReference type="EMBL" id="TDA40560.1"/>
    </source>
</evidence>
<feature type="active site" evidence="1">
    <location>
        <position position="37"/>
    </location>
</feature>
<evidence type="ECO:0000256" key="2">
    <source>
        <dbReference type="RuleBase" id="RU000553"/>
    </source>
</evidence>
<comment type="catalytic activity">
    <reaction evidence="1 2">
        <text>an acyl phosphate + H2O = a carboxylate + phosphate + H(+)</text>
        <dbReference type="Rhea" id="RHEA:14965"/>
        <dbReference type="ChEBI" id="CHEBI:15377"/>
        <dbReference type="ChEBI" id="CHEBI:15378"/>
        <dbReference type="ChEBI" id="CHEBI:29067"/>
        <dbReference type="ChEBI" id="CHEBI:43474"/>
        <dbReference type="ChEBI" id="CHEBI:59918"/>
        <dbReference type="EC" id="3.6.1.7"/>
    </reaction>
</comment>
<dbReference type="Gene3D" id="3.30.70.100">
    <property type="match status" value="1"/>
</dbReference>
<dbReference type="PRINTS" id="PR00112">
    <property type="entry name" value="ACYLPHPHTASE"/>
</dbReference>
<keyword evidence="1 2" id="KW-0378">Hydrolase</keyword>
<dbReference type="PROSITE" id="PS00150">
    <property type="entry name" value="ACYLPHOSPHATASE_1"/>
    <property type="match status" value="1"/>
</dbReference>
<evidence type="ECO:0000313" key="5">
    <source>
        <dbReference type="EMBL" id="RZN56018.1"/>
    </source>
</evidence>
<dbReference type="NCBIfam" id="NF011016">
    <property type="entry name" value="PRK14444.1"/>
    <property type="match status" value="1"/>
</dbReference>
<name>A0A523BJ49_9CREN</name>
<dbReference type="GO" id="GO:0003998">
    <property type="term" value="F:acylphosphatase activity"/>
    <property type="evidence" value="ECO:0007669"/>
    <property type="project" value="UniProtKB-EC"/>
</dbReference>
<gene>
    <name evidence="6" type="ORF">DSO09_00365</name>
    <name evidence="5" type="ORF">EF809_04055</name>
</gene>
<comment type="similarity">
    <text evidence="3">Belongs to the acylphosphatase family.</text>
</comment>
<dbReference type="InterPro" id="IPR017968">
    <property type="entry name" value="Acylphosphatase_CS"/>
</dbReference>
<dbReference type="EC" id="3.6.1.7" evidence="1 2"/>
<evidence type="ECO:0000313" key="7">
    <source>
        <dbReference type="Proteomes" id="UP000316080"/>
    </source>
</evidence>
<evidence type="ECO:0000313" key="8">
    <source>
        <dbReference type="Proteomes" id="UP000317265"/>
    </source>
</evidence>
<feature type="active site" evidence="1">
    <location>
        <position position="19"/>
    </location>
</feature>
<dbReference type="InterPro" id="IPR001792">
    <property type="entry name" value="Acylphosphatase-like_dom"/>
</dbReference>
<evidence type="ECO:0000256" key="1">
    <source>
        <dbReference type="PROSITE-ProRule" id="PRU00520"/>
    </source>
</evidence>
<organism evidence="6 8">
    <name type="scientific">Thermoproteota archaeon</name>
    <dbReference type="NCBI Taxonomy" id="2056631"/>
    <lineage>
        <taxon>Archaea</taxon>
        <taxon>Thermoproteota</taxon>
    </lineage>
</organism>
<comment type="caution">
    <text evidence="6">The sequence shown here is derived from an EMBL/GenBank/DDBJ whole genome shotgun (WGS) entry which is preliminary data.</text>
</comment>
<accession>A0A523BJ49</accession>
<dbReference type="SUPFAM" id="SSF54975">
    <property type="entry name" value="Acylphosphatase/BLUF domain-like"/>
    <property type="match status" value="1"/>
</dbReference>
<dbReference type="Proteomes" id="UP000317265">
    <property type="component" value="Unassembled WGS sequence"/>
</dbReference>
<dbReference type="Proteomes" id="UP000316080">
    <property type="component" value="Unassembled WGS sequence"/>
</dbReference>